<organism evidence="2 3">
    <name type="scientific">Folsomia candida</name>
    <name type="common">Springtail</name>
    <dbReference type="NCBI Taxonomy" id="158441"/>
    <lineage>
        <taxon>Eukaryota</taxon>
        <taxon>Metazoa</taxon>
        <taxon>Ecdysozoa</taxon>
        <taxon>Arthropoda</taxon>
        <taxon>Hexapoda</taxon>
        <taxon>Collembola</taxon>
        <taxon>Entomobryomorpha</taxon>
        <taxon>Isotomoidea</taxon>
        <taxon>Isotomidae</taxon>
        <taxon>Proisotominae</taxon>
        <taxon>Folsomia</taxon>
    </lineage>
</organism>
<dbReference type="EMBL" id="LNIX01000013">
    <property type="protein sequence ID" value="OXA47305.1"/>
    <property type="molecule type" value="Genomic_DNA"/>
</dbReference>
<evidence type="ECO:0008006" key="4">
    <source>
        <dbReference type="Google" id="ProtNLM"/>
    </source>
</evidence>
<evidence type="ECO:0000256" key="1">
    <source>
        <dbReference type="SAM" id="Phobius"/>
    </source>
</evidence>
<reference evidence="2 3" key="1">
    <citation type="submission" date="2015-12" db="EMBL/GenBank/DDBJ databases">
        <title>The genome of Folsomia candida.</title>
        <authorList>
            <person name="Faddeeva A."/>
            <person name="Derks M.F."/>
            <person name="Anvar Y."/>
            <person name="Smit S."/>
            <person name="Van Straalen N."/>
            <person name="Roelofs D."/>
        </authorList>
    </citation>
    <scope>NUCLEOTIDE SEQUENCE [LARGE SCALE GENOMIC DNA]</scope>
    <source>
        <strain evidence="2 3">VU population</strain>
        <tissue evidence="2">Whole body</tissue>
    </source>
</reference>
<dbReference type="AlphaFoldDB" id="A0A226DP42"/>
<sequence length="399" mass="45610">MTSSIIRKHGSKIFKTDQIPSHTPLKALQRFNLLCDTLYSQLLTWNRITWLPSPTPFKQLKAFTLFSISLLLSNLLIFFILTKAVLYYQRDPELTTTAFIILIICFGGVTLALSVIPIYTLNRTDICFVYRNVKILRQRLSKDIPHRKVDIMGLFLHAWILATIIVPPVTATVPLFIHNIDPTYFMGRYFPFIPSPLIFLGRIIGIWIAMLHAVMILSAGVIIITNIWLSMKLSLNLVQRDLGISKDSSIFRRSSKKHFSIHRQLQIVTTVLNCSLYFTLPIVQIVTFLFAVVMSYVIVKLHDVVPFPLTIIYAAIVVGIGMIYHFVFPLITTITTRSEDLLRLWNLGELSRSGIGTREIRSFGPLRIYVGPFYYIETKARTTLLGSIFYYTASLLITL</sequence>
<keyword evidence="1" id="KW-0812">Transmembrane</keyword>
<feature type="transmembrane region" description="Helical" evidence="1">
    <location>
        <begin position="311"/>
        <end position="334"/>
    </location>
</feature>
<protein>
    <recommendedName>
        <fullName evidence="4">Odorant receptor</fullName>
    </recommendedName>
</protein>
<feature type="transmembrane region" description="Helical" evidence="1">
    <location>
        <begin position="98"/>
        <end position="121"/>
    </location>
</feature>
<name>A0A226DP42_FOLCA</name>
<keyword evidence="1" id="KW-1133">Transmembrane helix</keyword>
<keyword evidence="3" id="KW-1185">Reference proteome</keyword>
<accession>A0A226DP42</accession>
<comment type="caution">
    <text evidence="2">The sequence shown here is derived from an EMBL/GenBank/DDBJ whole genome shotgun (WGS) entry which is preliminary data.</text>
</comment>
<keyword evidence="1" id="KW-0472">Membrane</keyword>
<gene>
    <name evidence="2" type="ORF">Fcan01_17571</name>
</gene>
<feature type="transmembrane region" description="Helical" evidence="1">
    <location>
        <begin position="276"/>
        <end position="299"/>
    </location>
</feature>
<evidence type="ECO:0000313" key="2">
    <source>
        <dbReference type="EMBL" id="OXA47305.1"/>
    </source>
</evidence>
<feature type="transmembrane region" description="Helical" evidence="1">
    <location>
        <begin position="197"/>
        <end position="229"/>
    </location>
</feature>
<proteinExistence type="predicted"/>
<evidence type="ECO:0000313" key="3">
    <source>
        <dbReference type="Proteomes" id="UP000198287"/>
    </source>
</evidence>
<feature type="transmembrane region" description="Helical" evidence="1">
    <location>
        <begin position="63"/>
        <end position="86"/>
    </location>
</feature>
<feature type="transmembrane region" description="Helical" evidence="1">
    <location>
        <begin position="154"/>
        <end position="177"/>
    </location>
</feature>
<dbReference type="Proteomes" id="UP000198287">
    <property type="component" value="Unassembled WGS sequence"/>
</dbReference>